<protein>
    <submittedName>
        <fullName evidence="2">ABC transporter permease</fullName>
    </submittedName>
</protein>
<feature type="transmembrane region" description="Helical" evidence="1">
    <location>
        <begin position="188"/>
        <end position="208"/>
    </location>
</feature>
<feature type="transmembrane region" description="Helical" evidence="1">
    <location>
        <begin position="12"/>
        <end position="31"/>
    </location>
</feature>
<sequence length="265" mass="29993">MLLGREFKRNLRGLIIWSIIMAGIILLYLSIYPEFAKQQEGLDDMMSTLPDAMKKAFGMDRLNLSSLLGFYGIEIHLMTTLLGSIFASLSASNIVVKEQHEKTIEFLLSRPITRSQIITQKLGAVVINILLFNVVIVAASLLGFQFSKDNDVELSTFFLLESAVLLMHLTFASVSFLFSTILRRNRSVVSLSLGLVFITYFFSIISGVSDHFTWFKYMSPFKYAEAAAIITDRYFDPLYIAIMAVVIVCCALSAYWYYSRKDITV</sequence>
<dbReference type="PANTHER" id="PTHR37305:SF1">
    <property type="entry name" value="MEMBRANE PROTEIN"/>
    <property type="match status" value="1"/>
</dbReference>
<evidence type="ECO:0000313" key="3">
    <source>
        <dbReference type="Proteomes" id="UP000673394"/>
    </source>
</evidence>
<evidence type="ECO:0000313" key="2">
    <source>
        <dbReference type="EMBL" id="MBP3966290.1"/>
    </source>
</evidence>
<evidence type="ECO:0000256" key="1">
    <source>
        <dbReference type="SAM" id="Phobius"/>
    </source>
</evidence>
<dbReference type="PANTHER" id="PTHR37305">
    <property type="entry name" value="INTEGRAL MEMBRANE PROTEIN-RELATED"/>
    <property type="match status" value="1"/>
</dbReference>
<dbReference type="EMBL" id="JAGKSP010000016">
    <property type="protein sequence ID" value="MBP3966290.1"/>
    <property type="molecule type" value="Genomic_DNA"/>
</dbReference>
<dbReference type="RefSeq" id="WP_210663328.1">
    <property type="nucleotide sequence ID" value="NZ_JAGKSP010000016.1"/>
</dbReference>
<comment type="caution">
    <text evidence="2">The sequence shown here is derived from an EMBL/GenBank/DDBJ whole genome shotgun (WGS) entry which is preliminary data.</text>
</comment>
<keyword evidence="1" id="KW-0812">Transmembrane</keyword>
<feature type="transmembrane region" description="Helical" evidence="1">
    <location>
        <begin position="68"/>
        <end position="89"/>
    </location>
</feature>
<reference evidence="2 3" key="1">
    <citation type="submission" date="2021-04" db="EMBL/GenBank/DDBJ databases">
        <title>Paenibacillus sp. DLE-14 whole genome sequence.</title>
        <authorList>
            <person name="Ham Y.J."/>
        </authorList>
    </citation>
    <scope>NUCLEOTIDE SEQUENCE [LARGE SCALE GENOMIC DNA]</scope>
    <source>
        <strain evidence="2 3">DLE-14</strain>
    </source>
</reference>
<feature type="transmembrane region" description="Helical" evidence="1">
    <location>
        <begin position="238"/>
        <end position="258"/>
    </location>
</feature>
<keyword evidence="3" id="KW-1185">Reference proteome</keyword>
<feature type="transmembrane region" description="Helical" evidence="1">
    <location>
        <begin position="122"/>
        <end position="146"/>
    </location>
</feature>
<proteinExistence type="predicted"/>
<dbReference type="Proteomes" id="UP000673394">
    <property type="component" value="Unassembled WGS sequence"/>
</dbReference>
<dbReference type="Pfam" id="PF12679">
    <property type="entry name" value="ABC2_membrane_2"/>
    <property type="match status" value="1"/>
</dbReference>
<organism evidence="2 3">
    <name type="scientific">Paenibacillus lignilyticus</name>
    <dbReference type="NCBI Taxonomy" id="1172615"/>
    <lineage>
        <taxon>Bacteria</taxon>
        <taxon>Bacillati</taxon>
        <taxon>Bacillota</taxon>
        <taxon>Bacilli</taxon>
        <taxon>Bacillales</taxon>
        <taxon>Paenibacillaceae</taxon>
        <taxon>Paenibacillus</taxon>
    </lineage>
</organism>
<keyword evidence="1" id="KW-1133">Transmembrane helix</keyword>
<gene>
    <name evidence="2" type="ORF">I8J30_26660</name>
</gene>
<accession>A0ABS5CK92</accession>
<name>A0ABS5CK92_9BACL</name>
<keyword evidence="1" id="KW-0472">Membrane</keyword>
<feature type="transmembrane region" description="Helical" evidence="1">
    <location>
        <begin position="158"/>
        <end position="181"/>
    </location>
</feature>